<accession>A0AC34F1L4</accession>
<dbReference type="Proteomes" id="UP000887579">
    <property type="component" value="Unplaced"/>
</dbReference>
<proteinExistence type="predicted"/>
<sequence length="189" mass="21408">MNPLQPGSSNNNNENSKPVAQRGTSILSLEQRQALLSRLANPEGPRNIQKRVRERTLQAICLNGSAPMTKEKPVLEQVDPIGKKITEYIKRKTLVTIKLRNRNHFEIPNRTIMGIILAADHHWNLMITEADEAYLPACRLGIVQSYPDQMFEGTVYDRVEGQKRLLQRSLESTIIMGHNIVYIAAVPDK</sequence>
<evidence type="ECO:0000313" key="1">
    <source>
        <dbReference type="Proteomes" id="UP000887579"/>
    </source>
</evidence>
<protein>
    <submittedName>
        <fullName evidence="2">LSM domain-containing protein</fullName>
    </submittedName>
</protein>
<dbReference type="WBParaSite" id="ES5_v2.g10945.t1">
    <property type="protein sequence ID" value="ES5_v2.g10945.t1"/>
    <property type="gene ID" value="ES5_v2.g10945"/>
</dbReference>
<name>A0AC34F1L4_9BILA</name>
<organism evidence="1 2">
    <name type="scientific">Panagrolaimus sp. ES5</name>
    <dbReference type="NCBI Taxonomy" id="591445"/>
    <lineage>
        <taxon>Eukaryota</taxon>
        <taxon>Metazoa</taxon>
        <taxon>Ecdysozoa</taxon>
        <taxon>Nematoda</taxon>
        <taxon>Chromadorea</taxon>
        <taxon>Rhabditida</taxon>
        <taxon>Tylenchina</taxon>
        <taxon>Panagrolaimomorpha</taxon>
        <taxon>Panagrolaimoidea</taxon>
        <taxon>Panagrolaimidae</taxon>
        <taxon>Panagrolaimus</taxon>
    </lineage>
</organism>
<reference evidence="2" key="1">
    <citation type="submission" date="2022-11" db="UniProtKB">
        <authorList>
            <consortium name="WormBaseParasite"/>
        </authorList>
    </citation>
    <scope>IDENTIFICATION</scope>
</reference>
<evidence type="ECO:0000313" key="2">
    <source>
        <dbReference type="WBParaSite" id="ES5_v2.g10945.t1"/>
    </source>
</evidence>